<evidence type="ECO:0000313" key="3">
    <source>
        <dbReference type="EMBL" id="KJY26925.1"/>
    </source>
</evidence>
<accession>A0A0F4IY32</accession>
<keyword evidence="1" id="KW-0413">Isomerase</keyword>
<name>A0A0F4IY32_9ACTN</name>
<dbReference type="InterPro" id="IPR002701">
    <property type="entry name" value="CM_II_prokaryot"/>
</dbReference>
<dbReference type="Gene3D" id="1.20.59.10">
    <property type="entry name" value="Chorismate mutase"/>
    <property type="match status" value="1"/>
</dbReference>
<dbReference type="PATRIC" id="fig|68223.7.peg.2108"/>
<dbReference type="InterPro" id="IPR051331">
    <property type="entry name" value="Chorismate_mutase-related"/>
</dbReference>
<dbReference type="Pfam" id="PF01817">
    <property type="entry name" value="CM_2"/>
    <property type="match status" value="1"/>
</dbReference>
<evidence type="ECO:0000256" key="1">
    <source>
        <dbReference type="ARBA" id="ARBA00023235"/>
    </source>
</evidence>
<sequence>MNATPEDILQPFRERLEVLDQQLAELVAARLAICCEVAEVKRANGIPMMQPQRVATVREAYAARGERLSLSPEFMRSLATLLIDEACRLEDEIIDAPAAAKTVEARR</sequence>
<dbReference type="GO" id="GO:0004106">
    <property type="term" value="F:chorismate mutase activity"/>
    <property type="evidence" value="ECO:0007669"/>
    <property type="project" value="InterPro"/>
</dbReference>
<dbReference type="OrthoDB" id="4479197at2"/>
<keyword evidence="4" id="KW-1185">Reference proteome</keyword>
<evidence type="ECO:0000259" key="2">
    <source>
        <dbReference type="PROSITE" id="PS51168"/>
    </source>
</evidence>
<dbReference type="GO" id="GO:0046417">
    <property type="term" value="P:chorismate metabolic process"/>
    <property type="evidence" value="ECO:0007669"/>
    <property type="project" value="InterPro"/>
</dbReference>
<dbReference type="SMART" id="SM00830">
    <property type="entry name" value="CM_2"/>
    <property type="match status" value="1"/>
</dbReference>
<feature type="domain" description="Chorismate mutase" evidence="2">
    <location>
        <begin position="3"/>
        <end position="94"/>
    </location>
</feature>
<dbReference type="Proteomes" id="UP000033551">
    <property type="component" value="Unassembled WGS sequence"/>
</dbReference>
<reference evidence="3 4" key="1">
    <citation type="submission" date="2015-02" db="EMBL/GenBank/DDBJ databases">
        <authorList>
            <person name="Ju K.-S."/>
            <person name="Doroghazi J.R."/>
            <person name="Metcalf W."/>
        </authorList>
    </citation>
    <scope>NUCLEOTIDE SEQUENCE [LARGE SCALE GENOMIC DNA]</scope>
    <source>
        <strain evidence="3 4">NRRL ISP-5550</strain>
    </source>
</reference>
<gene>
    <name evidence="3" type="ORF">VR44_28840</name>
</gene>
<dbReference type="EMBL" id="JZWV01000885">
    <property type="protein sequence ID" value="KJY26925.1"/>
    <property type="molecule type" value="Genomic_DNA"/>
</dbReference>
<organism evidence="3 4">
    <name type="scientific">Streptomyces katrae</name>
    <dbReference type="NCBI Taxonomy" id="68223"/>
    <lineage>
        <taxon>Bacteria</taxon>
        <taxon>Bacillati</taxon>
        <taxon>Actinomycetota</taxon>
        <taxon>Actinomycetes</taxon>
        <taxon>Kitasatosporales</taxon>
        <taxon>Streptomycetaceae</taxon>
        <taxon>Streptomyces</taxon>
    </lineage>
</organism>
<dbReference type="PROSITE" id="PS51168">
    <property type="entry name" value="CHORISMATE_MUT_2"/>
    <property type="match status" value="1"/>
</dbReference>
<dbReference type="AlphaFoldDB" id="A0A0F4IY32"/>
<protein>
    <recommendedName>
        <fullName evidence="2">Chorismate mutase domain-containing protein</fullName>
    </recommendedName>
</protein>
<dbReference type="InterPro" id="IPR036979">
    <property type="entry name" value="CM_dom_sf"/>
</dbReference>
<dbReference type="InterPro" id="IPR036263">
    <property type="entry name" value="Chorismate_II_sf"/>
</dbReference>
<proteinExistence type="predicted"/>
<dbReference type="GO" id="GO:0009697">
    <property type="term" value="P:salicylic acid biosynthetic process"/>
    <property type="evidence" value="ECO:0007669"/>
    <property type="project" value="TreeGrafter"/>
</dbReference>
<dbReference type="PANTHER" id="PTHR38041">
    <property type="entry name" value="CHORISMATE MUTASE"/>
    <property type="match status" value="1"/>
</dbReference>
<dbReference type="PANTHER" id="PTHR38041:SF1">
    <property type="entry name" value="CHORISMATE MUTASE"/>
    <property type="match status" value="1"/>
</dbReference>
<evidence type="ECO:0000313" key="4">
    <source>
        <dbReference type="Proteomes" id="UP000033551"/>
    </source>
</evidence>
<dbReference type="RefSeq" id="WP_045950549.1">
    <property type="nucleotide sequence ID" value="NZ_JZWV01000885.1"/>
</dbReference>
<comment type="caution">
    <text evidence="3">The sequence shown here is derived from an EMBL/GenBank/DDBJ whole genome shotgun (WGS) entry which is preliminary data.</text>
</comment>
<dbReference type="SUPFAM" id="SSF48600">
    <property type="entry name" value="Chorismate mutase II"/>
    <property type="match status" value="1"/>
</dbReference>